<dbReference type="PANTHER" id="PTHR14927:SF0">
    <property type="entry name" value="NUCLEOLAR PROTEIN 10"/>
    <property type="match status" value="1"/>
</dbReference>
<evidence type="ECO:0000256" key="3">
    <source>
        <dbReference type="ARBA" id="ARBA00022574"/>
    </source>
</evidence>
<feature type="compositionally biased region" description="Basic residues" evidence="6">
    <location>
        <begin position="651"/>
        <end position="668"/>
    </location>
</feature>
<evidence type="ECO:0000256" key="6">
    <source>
        <dbReference type="SAM" id="MobiDB-lite"/>
    </source>
</evidence>
<accession>A0ABP1QC21</accession>
<protein>
    <recommendedName>
        <fullName evidence="12">Nucleolar protein 10</fullName>
    </recommendedName>
</protein>
<dbReference type="Pfam" id="PF23098">
    <property type="entry name" value="Beta-prop_NOL10_N"/>
    <property type="match status" value="1"/>
</dbReference>
<evidence type="ECO:0008006" key="12">
    <source>
        <dbReference type="Google" id="ProtNLM"/>
    </source>
</evidence>
<evidence type="ECO:0000313" key="11">
    <source>
        <dbReference type="Proteomes" id="UP001642540"/>
    </source>
</evidence>
<dbReference type="InterPro" id="IPR056550">
    <property type="entry name" value="NOL10_2nd"/>
</dbReference>
<keyword evidence="11" id="KW-1185">Reference proteome</keyword>
<feature type="compositionally biased region" description="Basic and acidic residues" evidence="6">
    <location>
        <begin position="605"/>
        <end position="614"/>
    </location>
</feature>
<feature type="compositionally biased region" description="Acidic residues" evidence="6">
    <location>
        <begin position="530"/>
        <end position="541"/>
    </location>
</feature>
<keyword evidence="5" id="KW-0539">Nucleus</keyword>
<proteinExistence type="inferred from homology"/>
<keyword evidence="4" id="KW-0677">Repeat</keyword>
<keyword evidence="3" id="KW-0853">WD repeat</keyword>
<evidence type="ECO:0000256" key="2">
    <source>
        <dbReference type="ARBA" id="ARBA00005264"/>
    </source>
</evidence>
<feature type="domain" description="NUC153" evidence="7">
    <location>
        <begin position="471"/>
        <end position="498"/>
    </location>
</feature>
<dbReference type="SUPFAM" id="SSF50978">
    <property type="entry name" value="WD40 repeat-like"/>
    <property type="match status" value="1"/>
</dbReference>
<dbReference type="Pfam" id="PF08159">
    <property type="entry name" value="NUC153"/>
    <property type="match status" value="1"/>
</dbReference>
<feature type="domain" description="Nucleolar protein 10-like second" evidence="8">
    <location>
        <begin position="369"/>
        <end position="417"/>
    </location>
</feature>
<comment type="similarity">
    <text evidence="2">Belongs to the WD repeat NOL10/ENP2 family.</text>
</comment>
<name>A0ABP1QC21_9HEXA</name>
<dbReference type="Gene3D" id="2.130.10.10">
    <property type="entry name" value="YVTN repeat-like/Quinoprotein amine dehydrogenase"/>
    <property type="match status" value="1"/>
</dbReference>
<gene>
    <name evidence="10" type="ORF">ODALV1_LOCUS9448</name>
</gene>
<dbReference type="InterPro" id="IPR012580">
    <property type="entry name" value="NUC153"/>
</dbReference>
<comment type="subcellular location">
    <subcellularLocation>
        <location evidence="1">Nucleus</location>
        <location evidence="1">Nucleolus</location>
    </subcellularLocation>
</comment>
<feature type="compositionally biased region" description="Basic and acidic residues" evidence="6">
    <location>
        <begin position="542"/>
        <end position="566"/>
    </location>
</feature>
<feature type="domain" description="Nucleolar protein 10-like N-terminal" evidence="9">
    <location>
        <begin position="4"/>
        <end position="366"/>
    </location>
</feature>
<feature type="compositionally biased region" description="Basic and acidic residues" evidence="6">
    <location>
        <begin position="634"/>
        <end position="650"/>
    </location>
</feature>
<dbReference type="InterPro" id="IPR056551">
    <property type="entry name" value="Beta-prop_NOL10_N"/>
</dbReference>
<feature type="region of interest" description="Disordered" evidence="6">
    <location>
        <begin position="519"/>
        <end position="668"/>
    </location>
</feature>
<evidence type="ECO:0000256" key="5">
    <source>
        <dbReference type="ARBA" id="ARBA00023242"/>
    </source>
</evidence>
<dbReference type="PANTHER" id="PTHR14927">
    <property type="entry name" value="NUCLEOLAR PROTEIN 10"/>
    <property type="match status" value="1"/>
</dbReference>
<reference evidence="10 11" key="1">
    <citation type="submission" date="2024-08" db="EMBL/GenBank/DDBJ databases">
        <authorList>
            <person name="Cucini C."/>
            <person name="Frati F."/>
        </authorList>
    </citation>
    <scope>NUCLEOTIDE SEQUENCE [LARGE SCALE GENOMIC DNA]</scope>
</reference>
<organism evidence="10 11">
    <name type="scientific">Orchesella dallaii</name>
    <dbReference type="NCBI Taxonomy" id="48710"/>
    <lineage>
        <taxon>Eukaryota</taxon>
        <taxon>Metazoa</taxon>
        <taxon>Ecdysozoa</taxon>
        <taxon>Arthropoda</taxon>
        <taxon>Hexapoda</taxon>
        <taxon>Collembola</taxon>
        <taxon>Entomobryomorpha</taxon>
        <taxon>Entomobryoidea</taxon>
        <taxon>Orchesellidae</taxon>
        <taxon>Orchesellinae</taxon>
        <taxon>Orchesella</taxon>
    </lineage>
</organism>
<evidence type="ECO:0000313" key="10">
    <source>
        <dbReference type="EMBL" id="CAL8096787.1"/>
    </source>
</evidence>
<dbReference type="Pfam" id="PF23097">
    <property type="entry name" value="NOL10_2nd"/>
    <property type="match status" value="1"/>
</dbReference>
<evidence type="ECO:0000259" key="8">
    <source>
        <dbReference type="Pfam" id="PF23097"/>
    </source>
</evidence>
<evidence type="ECO:0000259" key="9">
    <source>
        <dbReference type="Pfam" id="PF23098"/>
    </source>
</evidence>
<evidence type="ECO:0000256" key="4">
    <source>
        <dbReference type="ARBA" id="ARBA00022737"/>
    </source>
</evidence>
<comment type="caution">
    <text evidence="10">The sequence shown here is derived from an EMBL/GenBank/DDBJ whole genome shotgun (WGS) entry which is preliminary data.</text>
</comment>
<evidence type="ECO:0000256" key="1">
    <source>
        <dbReference type="ARBA" id="ARBA00004604"/>
    </source>
</evidence>
<dbReference type="Proteomes" id="UP001642540">
    <property type="component" value="Unassembled WGS sequence"/>
</dbReference>
<dbReference type="EMBL" id="CAXLJM020000028">
    <property type="protein sequence ID" value="CAL8096787.1"/>
    <property type="molecule type" value="Genomic_DNA"/>
</dbReference>
<dbReference type="InterPro" id="IPR036322">
    <property type="entry name" value="WD40_repeat_dom_sf"/>
</dbReference>
<sequence>MKSCSTNEVKVYNLSAGKSLPDWLSEKKRRTLQKTDVDIRRRIELIQDFDMPGVSTNIQMSPDGEFILATGIYKPRIRCYDVKNLSMKFERCFDSEVVRFKILSSDYSKLVFLQCDRYIEFHAQYGRYFRLRIPKFGRDLAYHTPSCDLYVAGACSEVYRLNLELGRFMTPLQTEASCINRCVVNPVHQLMVFGTEDGKVEAWDPRSSQKVGSLDAAFDAFTDDTDVSGIPSVTSLAFKDGLTLGVGTATGQVLIYDIRSSKPLLVKDHYNSLPIKGLEFFQSENMIFSMDEKIVKIWNEDSGEPFTSVEGEAKFNDLCVVPNTGMFFVANEDKKMQSYYIPTLGPAPRWCSFLDNLTEELEESDILAVYDDYKFVTEKELNEIGLSHLIGTNLLRAYMHGYFMDMRLYRKAKALVQPFQFEDFKKKKIKEKLQEERTSRLRLNTLPQVNRDLAIKLMSQPAKKYGSLVEDDRFKKMFENPDYEIDKSTDEFRLLNPVISKHDKKKAKKMEAMFNAVDVDDEIEGKGSSDEDDESSSDDDKEWVKEVREERRKIHNERRMKQREDDSNATLQPKFYEIKGGEGYKVSDLNSSEKRKSSRISLGERLVKDDDSGIKTKGPLGNREMTFQLKSRKTRESFGEQAQKHHEERRKIRRSAGGLKNKRQTWRK</sequence>
<dbReference type="InterPro" id="IPR015943">
    <property type="entry name" value="WD40/YVTN_repeat-like_dom_sf"/>
</dbReference>
<evidence type="ECO:0000259" key="7">
    <source>
        <dbReference type="Pfam" id="PF08159"/>
    </source>
</evidence>
<dbReference type="InterPro" id="IPR040382">
    <property type="entry name" value="NOL10/Enp2"/>
</dbReference>